<sequence length="380" mass="42681">MGSGKEGEPLNPKEMMKMKKPSRLGPKAPNPKSKFNNKKKKLNNIDKKKNKNDSSDKVGAKKPKPQAEPISPSQQLNFFLDQFQSANNLQLSSLESDSLTEACVLDLSQGLDQEVSTLGKQVKAAFGPSWKEVLCEGQLMEGKIDPGNPAVLIISASALRSLEFLRGLRPLTRECPAAKLFSKHMKVDDQLEKSYSSVWAQKTTTAPVRSGIVEIVVEGYKVPNKIIERSQGLDVVYSEDVQEVSWHDVNEEACVVHLVLEEDEEIQNTNFIIDFHDWEGIKKASSLMDYVPTEKVSILKNRVNIASGTPSRIKKLIDVEALGLSRLSIIVLDMHTDVKGYSLFTLPQVREEFWDLYKNYFHQRLLQGFLLEGKSYIFVA</sequence>
<dbReference type="InterPro" id="IPR032704">
    <property type="entry name" value="Cms1"/>
</dbReference>
<evidence type="ECO:0008006" key="3">
    <source>
        <dbReference type="Google" id="ProtNLM"/>
    </source>
</evidence>
<dbReference type="PANTHER" id="PTHR24030">
    <property type="entry name" value="PROTEIN CMSS1"/>
    <property type="match status" value="1"/>
</dbReference>
<organism evidence="2">
    <name type="scientific">Vitis vinifera</name>
    <name type="common">Grape</name>
    <dbReference type="NCBI Taxonomy" id="29760"/>
    <lineage>
        <taxon>Eukaryota</taxon>
        <taxon>Viridiplantae</taxon>
        <taxon>Streptophyta</taxon>
        <taxon>Embryophyta</taxon>
        <taxon>Tracheophyta</taxon>
        <taxon>Spermatophyta</taxon>
        <taxon>Magnoliopsida</taxon>
        <taxon>eudicotyledons</taxon>
        <taxon>Gunneridae</taxon>
        <taxon>Pentapetalae</taxon>
        <taxon>rosids</taxon>
        <taxon>Vitales</taxon>
        <taxon>Vitaceae</taxon>
        <taxon>Viteae</taxon>
        <taxon>Vitis</taxon>
    </lineage>
</organism>
<accession>A5CA08</accession>
<dbReference type="AlphaFoldDB" id="A5CA08"/>
<feature type="compositionally biased region" description="Basic and acidic residues" evidence="1">
    <location>
        <begin position="43"/>
        <end position="59"/>
    </location>
</feature>
<evidence type="ECO:0000313" key="2">
    <source>
        <dbReference type="EMBL" id="CAN73210.1"/>
    </source>
</evidence>
<evidence type="ECO:0000256" key="1">
    <source>
        <dbReference type="SAM" id="MobiDB-lite"/>
    </source>
</evidence>
<dbReference type="EMBL" id="AM487544">
    <property type="protein sequence ID" value="CAN73210.1"/>
    <property type="molecule type" value="Genomic_DNA"/>
</dbReference>
<dbReference type="PANTHER" id="PTHR24030:SF0">
    <property type="entry name" value="PROTEIN CMSS1"/>
    <property type="match status" value="1"/>
</dbReference>
<name>A5CA08_VITVI</name>
<proteinExistence type="predicted"/>
<dbReference type="ExpressionAtlas" id="A5CA08">
    <property type="expression patterns" value="baseline"/>
</dbReference>
<feature type="region of interest" description="Disordered" evidence="1">
    <location>
        <begin position="1"/>
        <end position="71"/>
    </location>
</feature>
<gene>
    <name evidence="2" type="ORF">VITISV_002839</name>
</gene>
<protein>
    <recommendedName>
        <fullName evidence="3">Protein CMSS1</fullName>
    </recommendedName>
</protein>
<reference evidence="2" key="1">
    <citation type="journal article" date="2007" name="PLoS ONE">
        <title>The first genome sequence of an elite grapevine cultivar (Pinot noir Vitis vinifera L.): coping with a highly heterozygous genome.</title>
        <authorList>
            <person name="Velasco R."/>
            <person name="Zharkikh A."/>
            <person name="Troggio M."/>
            <person name="Cartwright D.A."/>
            <person name="Cestaro A."/>
            <person name="Pruss D."/>
            <person name="Pindo M."/>
            <person name="FitzGerald L.M."/>
            <person name="Vezzulli S."/>
            <person name="Reid J."/>
            <person name="Malacarne G."/>
            <person name="Iliev D."/>
            <person name="Coppola G."/>
            <person name="Wardell B."/>
            <person name="Micheletti D."/>
            <person name="Macalma T."/>
            <person name="Facci M."/>
            <person name="Mitchell J.T."/>
            <person name="Perazzolli M."/>
            <person name="Eldredge G."/>
            <person name="Gatto P."/>
            <person name="Oyzerski R."/>
            <person name="Moretto M."/>
            <person name="Gutin N."/>
            <person name="Stefanini M."/>
            <person name="Chen Y."/>
            <person name="Segala C."/>
            <person name="Davenport C."/>
            <person name="Dematte L."/>
            <person name="Mraz A."/>
            <person name="Battilana J."/>
            <person name="Stormo K."/>
            <person name="Costa F."/>
            <person name="Tao Q."/>
            <person name="Si-Ammour A."/>
            <person name="Harkins T."/>
            <person name="Lackey A."/>
            <person name="Perbost C."/>
            <person name="Taillon B."/>
            <person name="Stella A."/>
            <person name="Solovyev V."/>
            <person name="Fawcett J.A."/>
            <person name="Sterck L."/>
            <person name="Vandepoele K."/>
            <person name="Grando S.M."/>
            <person name="Toppo S."/>
            <person name="Moser C."/>
            <person name="Lanchbury J."/>
            <person name="Bogden R."/>
            <person name="Skolnick M."/>
            <person name="Sgaramella V."/>
            <person name="Bhatnagar S.K."/>
            <person name="Fontana P."/>
            <person name="Gutin A."/>
            <person name="Van de Peer Y."/>
            <person name="Salamini F."/>
            <person name="Viola R."/>
        </authorList>
    </citation>
    <scope>NUCLEOTIDE SEQUENCE</scope>
</reference>